<keyword evidence="3 7" id="KW-1133">Transmembrane helix</keyword>
<dbReference type="Proteomes" id="UP001174908">
    <property type="component" value="Unassembled WGS sequence"/>
</dbReference>
<organism evidence="8 9">
    <name type="scientific">Variovorax dokdonensis</name>
    <dbReference type="NCBI Taxonomy" id="344883"/>
    <lineage>
        <taxon>Bacteria</taxon>
        <taxon>Pseudomonadati</taxon>
        <taxon>Pseudomonadota</taxon>
        <taxon>Betaproteobacteria</taxon>
        <taxon>Burkholderiales</taxon>
        <taxon>Comamonadaceae</taxon>
        <taxon>Variovorax</taxon>
    </lineage>
</organism>
<evidence type="ECO:0000313" key="8">
    <source>
        <dbReference type="EMBL" id="MDM0047127.1"/>
    </source>
</evidence>
<reference evidence="8" key="1">
    <citation type="submission" date="2023-06" db="EMBL/GenBank/DDBJ databases">
        <authorList>
            <person name="Jiang Y."/>
            <person name="Liu Q."/>
        </authorList>
    </citation>
    <scope>NUCLEOTIDE SEQUENCE</scope>
    <source>
        <strain evidence="8">CGMCC 1.12089</strain>
    </source>
</reference>
<comment type="similarity">
    <text evidence="7">Belongs to the transglycosylase MltG family.</text>
</comment>
<keyword evidence="5 7" id="KW-0456">Lyase</keyword>
<evidence type="ECO:0000256" key="3">
    <source>
        <dbReference type="ARBA" id="ARBA00022989"/>
    </source>
</evidence>
<evidence type="ECO:0000256" key="7">
    <source>
        <dbReference type="HAMAP-Rule" id="MF_02065"/>
    </source>
</evidence>
<keyword evidence="7" id="KW-0997">Cell inner membrane</keyword>
<comment type="caution">
    <text evidence="8">The sequence shown here is derived from an EMBL/GenBank/DDBJ whole genome shotgun (WGS) entry which is preliminary data.</text>
</comment>
<dbReference type="InterPro" id="IPR003770">
    <property type="entry name" value="MLTG-like"/>
</dbReference>
<proteinExistence type="inferred from homology"/>
<dbReference type="EC" id="4.2.2.29" evidence="7"/>
<keyword evidence="2 7" id="KW-0812">Transmembrane</keyword>
<name>A0ABT7NGQ9_9BURK</name>
<evidence type="ECO:0000256" key="2">
    <source>
        <dbReference type="ARBA" id="ARBA00022692"/>
    </source>
</evidence>
<keyword evidence="4 7" id="KW-0472">Membrane</keyword>
<evidence type="ECO:0000256" key="1">
    <source>
        <dbReference type="ARBA" id="ARBA00022475"/>
    </source>
</evidence>
<comment type="function">
    <text evidence="7">Functions as a peptidoglycan terminase that cleaves nascent peptidoglycan strands endolytically to terminate their elongation.</text>
</comment>
<evidence type="ECO:0000256" key="6">
    <source>
        <dbReference type="ARBA" id="ARBA00023316"/>
    </source>
</evidence>
<dbReference type="PANTHER" id="PTHR30518">
    <property type="entry name" value="ENDOLYTIC MUREIN TRANSGLYCOSYLASE"/>
    <property type="match status" value="1"/>
</dbReference>
<protein>
    <recommendedName>
        <fullName evidence="7">Endolytic murein transglycosylase</fullName>
        <ecNumber evidence="7">4.2.2.29</ecNumber>
    </recommendedName>
    <alternativeName>
        <fullName evidence="7">Peptidoglycan lytic transglycosylase</fullName>
    </alternativeName>
    <alternativeName>
        <fullName evidence="7">Peptidoglycan polymerization terminase</fullName>
    </alternativeName>
</protein>
<evidence type="ECO:0000313" key="9">
    <source>
        <dbReference type="Proteomes" id="UP001174908"/>
    </source>
</evidence>
<feature type="site" description="Important for catalytic activity" evidence="7">
    <location>
        <position position="215"/>
    </location>
</feature>
<dbReference type="RefSeq" id="WP_286662247.1">
    <property type="nucleotide sequence ID" value="NZ_JASZYV010000006.1"/>
</dbReference>
<dbReference type="EMBL" id="JASZYV010000006">
    <property type="protein sequence ID" value="MDM0047127.1"/>
    <property type="molecule type" value="Genomic_DNA"/>
</dbReference>
<dbReference type="CDD" id="cd08010">
    <property type="entry name" value="MltG_like"/>
    <property type="match status" value="1"/>
</dbReference>
<dbReference type="HAMAP" id="MF_02065">
    <property type="entry name" value="MltG"/>
    <property type="match status" value="1"/>
</dbReference>
<gene>
    <name evidence="7 8" type="primary">mltG</name>
    <name evidence="8" type="ORF">QTH91_21730</name>
</gene>
<dbReference type="NCBIfam" id="TIGR00247">
    <property type="entry name" value="endolytic transglycosylase MltG"/>
    <property type="match status" value="1"/>
</dbReference>
<sequence length="333" mass="36950">MLRFLRTIILLAVLVAAGAAAWGLWWLQQPLKLATATIDLPVEPGTTPRGVAELVVSKGVQTSPDLLYWWFRLSRKDRQIRAGSYELEQGITPRMLLEILVRGKEATRSLALVEGWNWRQVRAALAKGDQLQQLTAGDTDEQLMERLGRPGVAPEGRFFPDTYTYSKGSTDLALLQRAMRAMDRHLQAAWEARATDLPLKTPDEALVLASVVEKETGRAQDRPEVAAVFINRLRIGMPLQTDPTVIYGIGPSFDGNLRKKDLQTDTPYNTYTRAGLPPTPISMPGKAALLAAVQPAQSKALYFVSRGDGSSQFSTTLDEHNRAVNRYQRGNKQ</sequence>
<dbReference type="Gene3D" id="3.30.1490.480">
    <property type="entry name" value="Endolytic murein transglycosylase"/>
    <property type="match status" value="1"/>
</dbReference>
<evidence type="ECO:0000256" key="4">
    <source>
        <dbReference type="ARBA" id="ARBA00023136"/>
    </source>
</evidence>
<dbReference type="Pfam" id="PF02618">
    <property type="entry name" value="YceG"/>
    <property type="match status" value="1"/>
</dbReference>
<keyword evidence="9" id="KW-1185">Reference proteome</keyword>
<accession>A0ABT7NGQ9</accession>
<dbReference type="Gene3D" id="3.30.160.60">
    <property type="entry name" value="Classic Zinc Finger"/>
    <property type="match status" value="1"/>
</dbReference>
<keyword evidence="1 7" id="KW-1003">Cell membrane</keyword>
<dbReference type="PANTHER" id="PTHR30518:SF2">
    <property type="entry name" value="ENDOLYTIC MUREIN TRANSGLYCOSYLASE"/>
    <property type="match status" value="1"/>
</dbReference>
<comment type="catalytic activity">
    <reaction evidence="7">
        <text>a peptidoglycan chain = a peptidoglycan chain with N-acetyl-1,6-anhydromuramyl-[peptide] at the reducing end + a peptidoglycan chain with N-acetylglucosamine at the non-reducing end.</text>
        <dbReference type="EC" id="4.2.2.29"/>
    </reaction>
</comment>
<keyword evidence="6 7" id="KW-0961">Cell wall biogenesis/degradation</keyword>
<evidence type="ECO:0000256" key="5">
    <source>
        <dbReference type="ARBA" id="ARBA00023239"/>
    </source>
</evidence>